<feature type="repeat" description="ANK" evidence="3">
    <location>
        <begin position="257"/>
        <end position="289"/>
    </location>
</feature>
<dbReference type="PANTHER" id="PTHR24123">
    <property type="entry name" value="ANKYRIN REPEAT-CONTAINING"/>
    <property type="match status" value="1"/>
</dbReference>
<dbReference type="PANTHER" id="PTHR24123:SF33">
    <property type="entry name" value="PROTEIN HOS4"/>
    <property type="match status" value="1"/>
</dbReference>
<evidence type="ECO:0000313" key="6">
    <source>
        <dbReference type="Proteomes" id="UP000000866"/>
    </source>
</evidence>
<reference evidence="5 6" key="1">
    <citation type="journal article" date="2005" name="J. Virol.">
        <title>Genome of deerpox virus.</title>
        <authorList>
            <person name="Afonso C.L."/>
            <person name="Delhon G."/>
            <person name="Tulman E.R."/>
            <person name="Lu Z."/>
            <person name="Zsak A."/>
            <person name="Becerra V.M."/>
            <person name="Zsak L."/>
            <person name="Kutish G.F."/>
            <person name="Rock D.L."/>
        </authorList>
    </citation>
    <scope>NUCLEOTIDE SEQUENCE [LARGE SCALE GENOMIC DNA]</scope>
    <source>
        <strain evidence="6">Mule deer/United States/W-848-83/1983</strain>
    </source>
</reference>
<dbReference type="InterPro" id="IPR051165">
    <property type="entry name" value="Multifunctional_ANK_Repeat"/>
</dbReference>
<dbReference type="Gene3D" id="1.25.40.20">
    <property type="entry name" value="Ankyrin repeat-containing domain"/>
    <property type="match status" value="2"/>
</dbReference>
<name>Q08FI8_DPV83</name>
<accession>Q08FI8</accession>
<dbReference type="PROSITE" id="PS50088">
    <property type="entry name" value="ANK_REPEAT"/>
    <property type="match status" value="1"/>
</dbReference>
<dbReference type="SUPFAM" id="SSF48403">
    <property type="entry name" value="Ankyrin repeat"/>
    <property type="match status" value="1"/>
</dbReference>
<dbReference type="RefSeq" id="YP_227539.1">
    <property type="nucleotide sequence ID" value="NC_006966.1"/>
</dbReference>
<evidence type="ECO:0000259" key="4">
    <source>
        <dbReference type="Pfam" id="PF09372"/>
    </source>
</evidence>
<organism evidence="5 6">
    <name type="scientific">Deerpox virus (strain Mule deer/United States/W-848-83/1983)</name>
    <name type="common">DPV</name>
    <dbReference type="NCBI Taxonomy" id="305674"/>
    <lineage>
        <taxon>Viruses</taxon>
        <taxon>Varidnaviria</taxon>
        <taxon>Bamfordvirae</taxon>
        <taxon>Nucleocytoviricota</taxon>
        <taxon>Pokkesviricetes</taxon>
        <taxon>Chitovirales</taxon>
        <taxon>Poxviridae</taxon>
        <taxon>Chordopoxvirinae</taxon>
        <taxon>Cervidpoxvirus</taxon>
        <taxon>Cervidpoxvirus muledeerpox</taxon>
        <taxon>Mule deerpox virus</taxon>
    </lineage>
</organism>
<feature type="domain" description="PRANC" evidence="4">
    <location>
        <begin position="391"/>
        <end position="485"/>
    </location>
</feature>
<dbReference type="Pfam" id="PF09372">
    <property type="entry name" value="PRANC"/>
    <property type="match status" value="1"/>
</dbReference>
<sequence>MSSLYEYIAYSKNIKQKTLKFLFKCGYDVNEVYRGNNILLRYLKRHDIKPNIVQLLIDNGADINYKGLIETPLCAFLNNREITDIKKYKKILKILLDYGIDTNLKTINGISPIVCFIYNSTINNSEILRLLLSKGLDINEVKNLSGYNVLHMYLENPSISKDVINILINSGIDILEKTILFHLAPINVYIRNDINNISIDMMKFLIKNGCKIENNDFILSESVLDSFLDTHKALYKKEMKILNFILKYIKINVKDKFGFNPLLSSAKYDNYEAFKYLLNLGDDINSVSSDGDTCATFAIKHGNILMLNHILGLKPNNNFIKNTFNYFSKNNIDDVFYSSKKYIMMMVLMEYSFTIYPTFYKNCADIIVAYSDFISRCEKDLNIMKKEFVSKNLSVYDLVFNNKNDIIPFKFLTCKNLTKFKFSILYGNKINALIYESWQHYKYKNKVNDVLEKYCNKNNYWMKIPIEIRLLILDFLTVNDFKRIIKFDKSILNRFRSQILK</sequence>
<dbReference type="SMART" id="SM00248">
    <property type="entry name" value="ANK"/>
    <property type="match status" value="7"/>
</dbReference>
<gene>
    <name evidence="5" type="ORF">DpV83gp164</name>
</gene>
<proteinExistence type="predicted"/>
<keyword evidence="2 3" id="KW-0040">ANK repeat</keyword>
<organismHost>
    <name type="scientific">Odocoileus hemionus</name>
    <name type="common">Mule deer</name>
    <name type="synonym">Cervus hemionus</name>
    <dbReference type="NCBI Taxonomy" id="9872"/>
</organismHost>
<dbReference type="InterPro" id="IPR036770">
    <property type="entry name" value="Ankyrin_rpt-contain_sf"/>
</dbReference>
<evidence type="ECO:0000313" key="5">
    <source>
        <dbReference type="EMBL" id="ABI99319.1"/>
    </source>
</evidence>
<keyword evidence="1" id="KW-0677">Repeat</keyword>
<evidence type="ECO:0000256" key="2">
    <source>
        <dbReference type="ARBA" id="ARBA00023043"/>
    </source>
</evidence>
<evidence type="ECO:0000256" key="1">
    <source>
        <dbReference type="ARBA" id="ARBA00022737"/>
    </source>
</evidence>
<dbReference type="Proteomes" id="UP000000866">
    <property type="component" value="Segment"/>
</dbReference>
<dbReference type="InterPro" id="IPR002110">
    <property type="entry name" value="Ankyrin_rpt"/>
</dbReference>
<dbReference type="KEGG" id="vg:3346449"/>
<dbReference type="GeneID" id="3346449"/>
<keyword evidence="6" id="KW-1185">Reference proteome</keyword>
<protein>
    <submittedName>
        <fullName evidence="5">Ankyrin repeat protein</fullName>
    </submittedName>
</protein>
<dbReference type="EMBL" id="AY689436">
    <property type="protein sequence ID" value="ABI99319.1"/>
    <property type="molecule type" value="Genomic_DNA"/>
</dbReference>
<evidence type="ECO:0000256" key="3">
    <source>
        <dbReference type="PROSITE-ProRule" id="PRU00023"/>
    </source>
</evidence>
<dbReference type="Pfam" id="PF12796">
    <property type="entry name" value="Ank_2"/>
    <property type="match status" value="2"/>
</dbReference>
<dbReference type="InterPro" id="IPR018272">
    <property type="entry name" value="PRANC_domain"/>
</dbReference>
<dbReference type="OrthoDB" id="7496at10239"/>